<evidence type="ECO:0000313" key="9">
    <source>
        <dbReference type="EMBL" id="MET7016089.1"/>
    </source>
</evidence>
<dbReference type="InterPro" id="IPR012338">
    <property type="entry name" value="Beta-lactam/transpept-like"/>
</dbReference>
<evidence type="ECO:0000256" key="5">
    <source>
        <dbReference type="ARBA" id="ARBA00023251"/>
    </source>
</evidence>
<dbReference type="PROSITE" id="PS00146">
    <property type="entry name" value="BETA_LACTAMASE_A"/>
    <property type="match status" value="1"/>
</dbReference>
<keyword evidence="10" id="KW-1185">Reference proteome</keyword>
<organism evidence="9 10">
    <name type="scientific">Uliginosibacterium flavum</name>
    <dbReference type="NCBI Taxonomy" id="1396831"/>
    <lineage>
        <taxon>Bacteria</taxon>
        <taxon>Pseudomonadati</taxon>
        <taxon>Pseudomonadota</taxon>
        <taxon>Betaproteobacteria</taxon>
        <taxon>Rhodocyclales</taxon>
        <taxon>Zoogloeaceae</taxon>
        <taxon>Uliginosibacterium</taxon>
    </lineage>
</organism>
<evidence type="ECO:0000256" key="3">
    <source>
        <dbReference type="ARBA" id="ARBA00012865"/>
    </source>
</evidence>
<keyword evidence="5 6" id="KW-0046">Antibiotic resistance</keyword>
<evidence type="ECO:0000256" key="4">
    <source>
        <dbReference type="ARBA" id="ARBA00022801"/>
    </source>
</evidence>
<keyword evidence="7" id="KW-0732">Signal</keyword>
<dbReference type="SUPFAM" id="SSF56601">
    <property type="entry name" value="beta-lactamase/transpeptidase-like"/>
    <property type="match status" value="1"/>
</dbReference>
<evidence type="ECO:0000256" key="7">
    <source>
        <dbReference type="SAM" id="SignalP"/>
    </source>
</evidence>
<dbReference type="InterPro" id="IPR000871">
    <property type="entry name" value="Beta-lactam_class-A"/>
</dbReference>
<gene>
    <name evidence="9" type="primary">bla</name>
    <name evidence="9" type="ORF">ABXR19_18030</name>
</gene>
<dbReference type="GO" id="GO:0008800">
    <property type="term" value="F:beta-lactamase activity"/>
    <property type="evidence" value="ECO:0007669"/>
    <property type="project" value="UniProtKB-EC"/>
</dbReference>
<dbReference type="InterPro" id="IPR045155">
    <property type="entry name" value="Beta-lactam_cat"/>
</dbReference>
<feature type="chain" id="PRO_5046947384" description="Beta-lactamase" evidence="7">
    <location>
        <begin position="21"/>
        <end position="282"/>
    </location>
</feature>
<feature type="domain" description="Beta-lactamase class A catalytic" evidence="8">
    <location>
        <begin position="39"/>
        <end position="255"/>
    </location>
</feature>
<dbReference type="EC" id="3.5.2.6" evidence="3 6"/>
<name>A0ABV2TQ72_9RHOO</name>
<evidence type="ECO:0000259" key="8">
    <source>
        <dbReference type="Pfam" id="PF13354"/>
    </source>
</evidence>
<evidence type="ECO:0000256" key="1">
    <source>
        <dbReference type="ARBA" id="ARBA00001526"/>
    </source>
</evidence>
<accession>A0ABV2TQ72</accession>
<dbReference type="PANTHER" id="PTHR35333:SF3">
    <property type="entry name" value="BETA-LACTAMASE-TYPE TRANSPEPTIDASE FOLD CONTAINING PROTEIN"/>
    <property type="match status" value="1"/>
</dbReference>
<reference evidence="9 10" key="1">
    <citation type="submission" date="2024-07" db="EMBL/GenBank/DDBJ databases">
        <title>Uliginosibacterium flavum JJ3220;KACC:17644.</title>
        <authorList>
            <person name="Kim M.K."/>
        </authorList>
    </citation>
    <scope>NUCLEOTIDE SEQUENCE [LARGE SCALE GENOMIC DNA]</scope>
    <source>
        <strain evidence="9 10">KACC:17644</strain>
    </source>
</reference>
<keyword evidence="4 6" id="KW-0378">Hydrolase</keyword>
<dbReference type="NCBIfam" id="NF033103">
    <property type="entry name" value="bla_class_A"/>
    <property type="match status" value="1"/>
</dbReference>
<dbReference type="PANTHER" id="PTHR35333">
    <property type="entry name" value="BETA-LACTAMASE"/>
    <property type="match status" value="1"/>
</dbReference>
<evidence type="ECO:0000256" key="6">
    <source>
        <dbReference type="RuleBase" id="RU361140"/>
    </source>
</evidence>
<dbReference type="InterPro" id="IPR023650">
    <property type="entry name" value="Beta-lactam_class-A_AS"/>
</dbReference>
<sequence>MKTYRLCALLLGLLIPAAQAAPLDEIALRQQARLGGRIGLAVLDTASGEVLAVNGAQQFLMMSTFKTLACATLLAEADAGRLRLDAPVVIRQAELVTYSPVTEKFVGKPFTLQQACEATMLTSDNSAANLVLQGIGGPAAVTRFVRGLGDEVTRLDRLEPDLNSALMDDPRDTSSPVAMVRTLQTLIFGDALKPDSRAQLKQWMQANQVAGSLFRSVLPAGWSIADRTGAGGNGSRGITAILWPKDRAPLVVSVYLTQTGADLNALNRSIAEIGREIFALYP</sequence>
<dbReference type="Pfam" id="PF13354">
    <property type="entry name" value="Beta-lactamase2"/>
    <property type="match status" value="1"/>
</dbReference>
<feature type="signal peptide" evidence="7">
    <location>
        <begin position="1"/>
        <end position="20"/>
    </location>
</feature>
<dbReference type="RefSeq" id="WP_354602547.1">
    <property type="nucleotide sequence ID" value="NZ_JBEWZI010000027.1"/>
</dbReference>
<dbReference type="Proteomes" id="UP001549691">
    <property type="component" value="Unassembled WGS sequence"/>
</dbReference>
<evidence type="ECO:0000256" key="2">
    <source>
        <dbReference type="ARBA" id="ARBA00009009"/>
    </source>
</evidence>
<comment type="catalytic activity">
    <reaction evidence="1 6">
        <text>a beta-lactam + H2O = a substituted beta-amino acid</text>
        <dbReference type="Rhea" id="RHEA:20401"/>
        <dbReference type="ChEBI" id="CHEBI:15377"/>
        <dbReference type="ChEBI" id="CHEBI:35627"/>
        <dbReference type="ChEBI" id="CHEBI:140347"/>
        <dbReference type="EC" id="3.5.2.6"/>
    </reaction>
</comment>
<comment type="similarity">
    <text evidence="2 6">Belongs to the class-A beta-lactamase family.</text>
</comment>
<protein>
    <recommendedName>
        <fullName evidence="3 6">Beta-lactamase</fullName>
        <ecNumber evidence="3 6">3.5.2.6</ecNumber>
    </recommendedName>
</protein>
<dbReference type="PRINTS" id="PR00118">
    <property type="entry name" value="BLACTAMASEA"/>
</dbReference>
<evidence type="ECO:0000313" key="10">
    <source>
        <dbReference type="Proteomes" id="UP001549691"/>
    </source>
</evidence>
<comment type="caution">
    <text evidence="9">The sequence shown here is derived from an EMBL/GenBank/DDBJ whole genome shotgun (WGS) entry which is preliminary data.</text>
</comment>
<proteinExistence type="inferred from homology"/>
<dbReference type="EMBL" id="JBEWZI010000027">
    <property type="protein sequence ID" value="MET7016089.1"/>
    <property type="molecule type" value="Genomic_DNA"/>
</dbReference>
<dbReference type="Gene3D" id="3.40.710.10">
    <property type="entry name" value="DD-peptidase/beta-lactamase superfamily"/>
    <property type="match status" value="1"/>
</dbReference>